<organism evidence="1 2">
    <name type="scientific">Protopolystoma xenopodis</name>
    <dbReference type="NCBI Taxonomy" id="117903"/>
    <lineage>
        <taxon>Eukaryota</taxon>
        <taxon>Metazoa</taxon>
        <taxon>Spiralia</taxon>
        <taxon>Lophotrochozoa</taxon>
        <taxon>Platyhelminthes</taxon>
        <taxon>Monogenea</taxon>
        <taxon>Polyopisthocotylea</taxon>
        <taxon>Polystomatidea</taxon>
        <taxon>Polystomatidae</taxon>
        <taxon>Protopolystoma</taxon>
    </lineage>
</organism>
<proteinExistence type="predicted"/>
<comment type="caution">
    <text evidence="1">The sequence shown here is derived from an EMBL/GenBank/DDBJ whole genome shotgun (WGS) entry which is preliminary data.</text>
</comment>
<dbReference type="AlphaFoldDB" id="A0A3S5BRH8"/>
<gene>
    <name evidence="1" type="ORF">PXEA_LOCUS29694</name>
</gene>
<reference evidence="1" key="1">
    <citation type="submission" date="2018-11" db="EMBL/GenBank/DDBJ databases">
        <authorList>
            <consortium name="Pathogen Informatics"/>
        </authorList>
    </citation>
    <scope>NUCLEOTIDE SEQUENCE</scope>
</reference>
<evidence type="ECO:0000313" key="1">
    <source>
        <dbReference type="EMBL" id="VEL36254.1"/>
    </source>
</evidence>
<name>A0A3S5BRH8_9PLAT</name>
<accession>A0A3S5BRH8</accession>
<protein>
    <submittedName>
        <fullName evidence="1">Uncharacterized protein</fullName>
    </submittedName>
</protein>
<dbReference type="Proteomes" id="UP000784294">
    <property type="component" value="Unassembled WGS sequence"/>
</dbReference>
<evidence type="ECO:0000313" key="2">
    <source>
        <dbReference type="Proteomes" id="UP000784294"/>
    </source>
</evidence>
<dbReference type="EMBL" id="CAAALY010251779">
    <property type="protein sequence ID" value="VEL36254.1"/>
    <property type="molecule type" value="Genomic_DNA"/>
</dbReference>
<keyword evidence="2" id="KW-1185">Reference proteome</keyword>
<sequence>MAKLTGVGDYDAGETSINVPTPRFNSENTRMTYLTPKQEYFILGEKVQCDNDIYGTDDVSLSFAKLYVSHSERKNIIAFSAGQLLRTLTVLKWYNVSYSVPVDVFNPQSNLMIAFCIASGTMTKPKFINVQSKSAPIRALDMHT</sequence>